<keyword evidence="5 9" id="KW-0812">Transmembrane</keyword>
<evidence type="ECO:0000256" key="8">
    <source>
        <dbReference type="ARBA" id="ARBA00049551"/>
    </source>
</evidence>
<feature type="signal peptide" evidence="10">
    <location>
        <begin position="1"/>
        <end position="24"/>
    </location>
</feature>
<evidence type="ECO:0000256" key="1">
    <source>
        <dbReference type="ARBA" id="ARBA00004370"/>
    </source>
</evidence>
<dbReference type="EC" id="7.1.1.2" evidence="9"/>
<evidence type="ECO:0000256" key="3">
    <source>
        <dbReference type="ARBA" id="ARBA00021007"/>
    </source>
</evidence>
<dbReference type="GO" id="GO:0031966">
    <property type="term" value="C:mitochondrial membrane"/>
    <property type="evidence" value="ECO:0007669"/>
    <property type="project" value="UniProtKB-SubCell"/>
</dbReference>
<comment type="function">
    <text evidence="9">Core subunit of the mitochondrial membrane respiratory chain NADH dehydrogenase (Complex I) which catalyzes electron transfer from NADH through the respiratory chain, using ubiquinone as an electron acceptor. Essential for the catalytic activity of complex I.</text>
</comment>
<keyword evidence="9" id="KW-0679">Respiratory chain</keyword>
<keyword evidence="9" id="KW-0520">NAD</keyword>
<dbReference type="PANTHER" id="PTHR11058">
    <property type="entry name" value="NADH-UBIQUINONE OXIDOREDUCTASE CHAIN 3"/>
    <property type="match status" value="1"/>
</dbReference>
<dbReference type="EMBL" id="KT371477">
    <property type="protein sequence ID" value="AMP88018.1"/>
    <property type="molecule type" value="Genomic_DNA"/>
</dbReference>
<dbReference type="Gene3D" id="1.20.58.1610">
    <property type="entry name" value="NADH:ubiquinone/plastoquinone oxidoreductase, chain 3"/>
    <property type="match status" value="1"/>
</dbReference>
<comment type="similarity">
    <text evidence="2 9">Belongs to the complex I subunit 3 family.</text>
</comment>
<keyword evidence="9" id="KW-0830">Ubiquinone</keyword>
<feature type="transmembrane region" description="Helical" evidence="9">
    <location>
        <begin position="84"/>
        <end position="102"/>
    </location>
</feature>
<evidence type="ECO:0000256" key="6">
    <source>
        <dbReference type="ARBA" id="ARBA00022989"/>
    </source>
</evidence>
<dbReference type="GO" id="GO:0008137">
    <property type="term" value="F:NADH dehydrogenase (ubiquinone) activity"/>
    <property type="evidence" value="ECO:0007669"/>
    <property type="project" value="UniProtKB-UniRule"/>
</dbReference>
<name>A0A1D6YD82_FUNMO</name>
<geneLocation type="mitochondrion" evidence="11"/>
<comment type="subcellular location">
    <subcellularLocation>
        <location evidence="1">Membrane</location>
    </subcellularLocation>
    <subcellularLocation>
        <location evidence="9">Mitochondrion membrane</location>
        <topology evidence="9">Multi-pass membrane protein</topology>
    </subcellularLocation>
</comment>
<accession>A0A1D6YD82</accession>
<evidence type="ECO:0000256" key="5">
    <source>
        <dbReference type="ARBA" id="ARBA00022692"/>
    </source>
</evidence>
<feature type="chain" id="PRO_5009096602" description="NADH-ubiquinone oxidoreductase chain 3" evidence="10">
    <location>
        <begin position="25"/>
        <end position="146"/>
    </location>
</feature>
<gene>
    <name evidence="11" type="primary">nad3</name>
</gene>
<evidence type="ECO:0000256" key="10">
    <source>
        <dbReference type="SAM" id="SignalP"/>
    </source>
</evidence>
<keyword evidence="9" id="KW-1278">Translocase</keyword>
<keyword evidence="10" id="KW-0732">Signal</keyword>
<keyword evidence="6 9" id="KW-1133">Transmembrane helix</keyword>
<evidence type="ECO:0000256" key="4">
    <source>
        <dbReference type="ARBA" id="ARBA00022448"/>
    </source>
</evidence>
<evidence type="ECO:0000256" key="9">
    <source>
        <dbReference type="RuleBase" id="RU003640"/>
    </source>
</evidence>
<evidence type="ECO:0000256" key="2">
    <source>
        <dbReference type="ARBA" id="ARBA00008472"/>
    </source>
</evidence>
<dbReference type="Pfam" id="PF00507">
    <property type="entry name" value="Oxidored_q4"/>
    <property type="match status" value="1"/>
</dbReference>
<dbReference type="PANTHER" id="PTHR11058:SF9">
    <property type="entry name" value="NADH-UBIQUINONE OXIDOREDUCTASE CHAIN 3"/>
    <property type="match status" value="1"/>
</dbReference>
<protein>
    <recommendedName>
        <fullName evidence="3 9">NADH-ubiquinone oxidoreductase chain 3</fullName>
        <ecNumber evidence="9">7.1.1.2</ecNumber>
    </recommendedName>
</protein>
<keyword evidence="4 9" id="KW-0813">Transport</keyword>
<keyword evidence="9 11" id="KW-0496">Mitochondrion</keyword>
<dbReference type="InterPro" id="IPR000440">
    <property type="entry name" value="NADH_UbQ/plastoQ_OxRdtase_su3"/>
</dbReference>
<dbReference type="GO" id="GO:0030964">
    <property type="term" value="C:NADH dehydrogenase complex"/>
    <property type="evidence" value="ECO:0007669"/>
    <property type="project" value="TreeGrafter"/>
</dbReference>
<dbReference type="AlphaFoldDB" id="A0A1D6YD82"/>
<sequence>MLLFFILFVPLFVLILLGVHMLVATSNPDAAKVSPYECGMNSVSDARQKFQVSFFLVALLFIVFDLEILFLYPLTVSLYHISLFGFWIAMVFILIITVGFIYELASNVLDYAKTPSSKITPPNPPRAKLLAGIRNYSTSSSLPSST</sequence>
<keyword evidence="9" id="KW-0249">Electron transport</keyword>
<evidence type="ECO:0000313" key="11">
    <source>
        <dbReference type="EMBL" id="AMP88018.1"/>
    </source>
</evidence>
<reference evidence="11" key="1">
    <citation type="journal article" date="2016" name="Mycorrhiza">
        <title>The large (134.9 kb) mitochondrial genome of the glomeromycete Funneliformis mosseae.</title>
        <authorList>
            <person name="Nadimi M."/>
            <person name="Stefani F.O.P."/>
            <person name="Hijri M."/>
        </authorList>
    </citation>
    <scope>NUCLEOTIDE SEQUENCE</scope>
</reference>
<comment type="catalytic activity">
    <reaction evidence="8 9">
        <text>a ubiquinone + NADH + 5 H(+)(in) = a ubiquinol + NAD(+) + 4 H(+)(out)</text>
        <dbReference type="Rhea" id="RHEA:29091"/>
        <dbReference type="Rhea" id="RHEA-COMP:9565"/>
        <dbReference type="Rhea" id="RHEA-COMP:9566"/>
        <dbReference type="ChEBI" id="CHEBI:15378"/>
        <dbReference type="ChEBI" id="CHEBI:16389"/>
        <dbReference type="ChEBI" id="CHEBI:17976"/>
        <dbReference type="ChEBI" id="CHEBI:57540"/>
        <dbReference type="ChEBI" id="CHEBI:57945"/>
        <dbReference type="EC" id="7.1.1.2"/>
    </reaction>
</comment>
<dbReference type="InterPro" id="IPR038430">
    <property type="entry name" value="NDAH_ubi_oxred_su3_sf"/>
</dbReference>
<feature type="transmembrane region" description="Helical" evidence="9">
    <location>
        <begin position="51"/>
        <end position="72"/>
    </location>
</feature>
<proteinExistence type="inferred from homology"/>
<organism evidence="11">
    <name type="scientific">Funneliformis mosseae</name>
    <name type="common">Endomycorrhizal fungus</name>
    <name type="synonym">Glomus mosseae</name>
    <dbReference type="NCBI Taxonomy" id="27381"/>
    <lineage>
        <taxon>Eukaryota</taxon>
        <taxon>Fungi</taxon>
        <taxon>Fungi incertae sedis</taxon>
        <taxon>Mucoromycota</taxon>
        <taxon>Glomeromycotina</taxon>
        <taxon>Glomeromycetes</taxon>
        <taxon>Glomerales</taxon>
        <taxon>Glomeraceae</taxon>
        <taxon>Funneliformis</taxon>
    </lineage>
</organism>
<evidence type="ECO:0000256" key="7">
    <source>
        <dbReference type="ARBA" id="ARBA00023136"/>
    </source>
</evidence>
<keyword evidence="7 9" id="KW-0472">Membrane</keyword>